<dbReference type="EMBL" id="LR900677">
    <property type="protein sequence ID" value="CAD7246530.1"/>
    <property type="molecule type" value="Genomic_DNA"/>
</dbReference>
<name>A0A7R8X9H2_9CRUS</name>
<dbReference type="CDD" id="cd00037">
    <property type="entry name" value="CLECT"/>
    <property type="match status" value="1"/>
</dbReference>
<proteinExistence type="predicted"/>
<dbReference type="SUPFAM" id="SSF56436">
    <property type="entry name" value="C-type lectin-like"/>
    <property type="match status" value="1"/>
</dbReference>
<reference evidence="3" key="1">
    <citation type="submission" date="2020-11" db="EMBL/GenBank/DDBJ databases">
        <authorList>
            <person name="Tran Van P."/>
        </authorList>
    </citation>
    <scope>NUCLEOTIDE SEQUENCE</scope>
</reference>
<dbReference type="AlphaFoldDB" id="A0A7R8X9H2"/>
<dbReference type="EMBL" id="CAJPEV010001160">
    <property type="protein sequence ID" value="CAG0891092.1"/>
    <property type="molecule type" value="Genomic_DNA"/>
</dbReference>
<feature type="compositionally biased region" description="Basic and acidic residues" evidence="1">
    <location>
        <begin position="140"/>
        <end position="170"/>
    </location>
</feature>
<dbReference type="Pfam" id="PF00059">
    <property type="entry name" value="Lectin_C"/>
    <property type="match status" value="1"/>
</dbReference>
<feature type="compositionally biased region" description="Basic and acidic residues" evidence="1">
    <location>
        <begin position="178"/>
        <end position="189"/>
    </location>
</feature>
<dbReference type="InterPro" id="IPR016187">
    <property type="entry name" value="CTDL_fold"/>
</dbReference>
<evidence type="ECO:0000256" key="1">
    <source>
        <dbReference type="SAM" id="MobiDB-lite"/>
    </source>
</evidence>
<dbReference type="SMART" id="SM00034">
    <property type="entry name" value="CLECT"/>
    <property type="match status" value="1"/>
</dbReference>
<dbReference type="Proteomes" id="UP000677054">
    <property type="component" value="Unassembled WGS sequence"/>
</dbReference>
<evidence type="ECO:0000313" key="3">
    <source>
        <dbReference type="EMBL" id="CAD7246530.1"/>
    </source>
</evidence>
<feature type="region of interest" description="Disordered" evidence="1">
    <location>
        <begin position="39"/>
        <end position="189"/>
    </location>
</feature>
<gene>
    <name evidence="3" type="ORF">DSTB1V02_LOCUS6378</name>
</gene>
<accession>A0A7R8X9H2</accession>
<sequence length="389" mass="44224">MIGFIRKPKIVFGQLWHSCVPTPPVRHRNRLIRIRSERSRKTNGRERCPSLAGRGSTADAQYRCRGNPTGARRSSRTEYTEVIGVDSGQSHRNSSVVTVSESFSRPNPYAHRNPIRKRHCGGFAGDDLSDEGPGTSRGVEAGDSKGGEFPRRVVLARDRTGVGHETDDLQRHRRRERHDRESPRDPPRLEYRHLRGCLPQVNLPRGNFLAGWTYGKLIRFYDRKERELPGVFSRDSAQHNENLIPPSYAFAMITTKIHFLKNLDTRMNFSTGVAACQPDEANLVQDDKGVAWHNFILQYATSKIGATSNFWLGGNDLDGNRVYYWNDGTPVSGQTFWYPGQPSFIFNGIPEQCMELRWTLPSAPSTFIDKWNDARCSDVKAVFCEFRLP</sequence>
<keyword evidence="4" id="KW-1185">Reference proteome</keyword>
<dbReference type="InterPro" id="IPR016186">
    <property type="entry name" value="C-type_lectin-like/link_sf"/>
</dbReference>
<dbReference type="Gene3D" id="3.10.100.10">
    <property type="entry name" value="Mannose-Binding Protein A, subunit A"/>
    <property type="match status" value="1"/>
</dbReference>
<evidence type="ECO:0000313" key="4">
    <source>
        <dbReference type="Proteomes" id="UP000677054"/>
    </source>
</evidence>
<dbReference type="InterPro" id="IPR001304">
    <property type="entry name" value="C-type_lectin-like"/>
</dbReference>
<feature type="domain" description="C-type lectin" evidence="2">
    <location>
        <begin position="266"/>
        <end position="385"/>
    </location>
</feature>
<organism evidence="3">
    <name type="scientific">Darwinula stevensoni</name>
    <dbReference type="NCBI Taxonomy" id="69355"/>
    <lineage>
        <taxon>Eukaryota</taxon>
        <taxon>Metazoa</taxon>
        <taxon>Ecdysozoa</taxon>
        <taxon>Arthropoda</taxon>
        <taxon>Crustacea</taxon>
        <taxon>Oligostraca</taxon>
        <taxon>Ostracoda</taxon>
        <taxon>Podocopa</taxon>
        <taxon>Podocopida</taxon>
        <taxon>Darwinulocopina</taxon>
        <taxon>Darwinuloidea</taxon>
        <taxon>Darwinulidae</taxon>
        <taxon>Darwinula</taxon>
    </lineage>
</organism>
<dbReference type="PROSITE" id="PS50041">
    <property type="entry name" value="C_TYPE_LECTIN_2"/>
    <property type="match status" value="1"/>
</dbReference>
<feature type="compositionally biased region" description="Basic and acidic residues" evidence="1">
    <location>
        <begin position="39"/>
        <end position="48"/>
    </location>
</feature>
<feature type="compositionally biased region" description="Polar residues" evidence="1">
    <location>
        <begin position="87"/>
        <end position="105"/>
    </location>
</feature>
<dbReference type="OrthoDB" id="6162243at2759"/>
<protein>
    <recommendedName>
        <fullName evidence="2">C-type lectin domain-containing protein</fullName>
    </recommendedName>
</protein>
<evidence type="ECO:0000259" key="2">
    <source>
        <dbReference type="PROSITE" id="PS50041"/>
    </source>
</evidence>